<dbReference type="InterPro" id="IPR014752">
    <property type="entry name" value="Arrestin-like_C"/>
</dbReference>
<name>A0A1L9NHT5_ASPTC</name>
<evidence type="ECO:0000313" key="2">
    <source>
        <dbReference type="Proteomes" id="UP000184304"/>
    </source>
</evidence>
<evidence type="ECO:0008006" key="3">
    <source>
        <dbReference type="Google" id="ProtNLM"/>
    </source>
</evidence>
<dbReference type="VEuPathDB" id="FungiDB:ASPTUDRAFT_79832"/>
<dbReference type="OMA" id="WIRHEPA"/>
<protein>
    <recommendedName>
        <fullName evidence="3">Arrestin-like N-terminal domain-containing protein</fullName>
    </recommendedName>
</protein>
<dbReference type="PANTHER" id="PTHR31904:SF1">
    <property type="entry name" value="BYPASS OF STOP CODON PROTEIN 5-RELATED"/>
    <property type="match status" value="1"/>
</dbReference>
<dbReference type="PANTHER" id="PTHR31904">
    <property type="entry name" value="BYPASS OF STOP CODON PROTEIN 5-RELATED"/>
    <property type="match status" value="1"/>
</dbReference>
<organism evidence="1 2">
    <name type="scientific">Aspergillus tubingensis (strain CBS 134.48)</name>
    <dbReference type="NCBI Taxonomy" id="767770"/>
    <lineage>
        <taxon>Eukaryota</taxon>
        <taxon>Fungi</taxon>
        <taxon>Dikarya</taxon>
        <taxon>Ascomycota</taxon>
        <taxon>Pezizomycotina</taxon>
        <taxon>Eurotiomycetes</taxon>
        <taxon>Eurotiomycetidae</taxon>
        <taxon>Eurotiales</taxon>
        <taxon>Aspergillaceae</taxon>
        <taxon>Aspergillus</taxon>
        <taxon>Aspergillus subgen. Circumdati</taxon>
    </lineage>
</organism>
<reference evidence="2" key="1">
    <citation type="journal article" date="2017" name="Genome Biol.">
        <title>Comparative genomics reveals high biological diversity and specific adaptations in the industrially and medically important fungal genus Aspergillus.</title>
        <authorList>
            <person name="de Vries R.P."/>
            <person name="Riley R."/>
            <person name="Wiebenga A."/>
            <person name="Aguilar-Osorio G."/>
            <person name="Amillis S."/>
            <person name="Uchima C.A."/>
            <person name="Anderluh G."/>
            <person name="Asadollahi M."/>
            <person name="Askin M."/>
            <person name="Barry K."/>
            <person name="Battaglia E."/>
            <person name="Bayram O."/>
            <person name="Benocci T."/>
            <person name="Braus-Stromeyer S.A."/>
            <person name="Caldana C."/>
            <person name="Canovas D."/>
            <person name="Cerqueira G.C."/>
            <person name="Chen F."/>
            <person name="Chen W."/>
            <person name="Choi C."/>
            <person name="Clum A."/>
            <person name="Dos Santos R.A."/>
            <person name="Damasio A.R."/>
            <person name="Diallinas G."/>
            <person name="Emri T."/>
            <person name="Fekete E."/>
            <person name="Flipphi M."/>
            <person name="Freyberg S."/>
            <person name="Gallo A."/>
            <person name="Gournas C."/>
            <person name="Habgood R."/>
            <person name="Hainaut M."/>
            <person name="Harispe M.L."/>
            <person name="Henrissat B."/>
            <person name="Hilden K.S."/>
            <person name="Hope R."/>
            <person name="Hossain A."/>
            <person name="Karabika E."/>
            <person name="Karaffa L."/>
            <person name="Karanyi Z."/>
            <person name="Krasevec N."/>
            <person name="Kuo A."/>
            <person name="Kusch H."/>
            <person name="LaButti K."/>
            <person name="Lagendijk E.L."/>
            <person name="Lapidus A."/>
            <person name="Levasseur A."/>
            <person name="Lindquist E."/>
            <person name="Lipzen A."/>
            <person name="Logrieco A.F."/>
            <person name="MacCabe A."/>
            <person name="Maekelae M.R."/>
            <person name="Malavazi I."/>
            <person name="Melin P."/>
            <person name="Meyer V."/>
            <person name="Mielnichuk N."/>
            <person name="Miskei M."/>
            <person name="Molnar A.P."/>
            <person name="Mule G."/>
            <person name="Ngan C.Y."/>
            <person name="Orejas M."/>
            <person name="Orosz E."/>
            <person name="Ouedraogo J.P."/>
            <person name="Overkamp K.M."/>
            <person name="Park H.-S."/>
            <person name="Perrone G."/>
            <person name="Piumi F."/>
            <person name="Punt P.J."/>
            <person name="Ram A.F."/>
            <person name="Ramon A."/>
            <person name="Rauscher S."/>
            <person name="Record E."/>
            <person name="Riano-Pachon D.M."/>
            <person name="Robert V."/>
            <person name="Roehrig J."/>
            <person name="Ruller R."/>
            <person name="Salamov A."/>
            <person name="Salih N.S."/>
            <person name="Samson R.A."/>
            <person name="Sandor E."/>
            <person name="Sanguinetti M."/>
            <person name="Schuetze T."/>
            <person name="Sepcic K."/>
            <person name="Shelest E."/>
            <person name="Sherlock G."/>
            <person name="Sophianopoulou V."/>
            <person name="Squina F.M."/>
            <person name="Sun H."/>
            <person name="Susca A."/>
            <person name="Todd R.B."/>
            <person name="Tsang A."/>
            <person name="Unkles S.E."/>
            <person name="van de Wiele N."/>
            <person name="van Rossen-Uffink D."/>
            <person name="Oliveira J.V."/>
            <person name="Vesth T.C."/>
            <person name="Visser J."/>
            <person name="Yu J.-H."/>
            <person name="Zhou M."/>
            <person name="Andersen M.R."/>
            <person name="Archer D.B."/>
            <person name="Baker S.E."/>
            <person name="Benoit I."/>
            <person name="Brakhage A.A."/>
            <person name="Braus G.H."/>
            <person name="Fischer R."/>
            <person name="Frisvad J.C."/>
            <person name="Goldman G.H."/>
            <person name="Houbraken J."/>
            <person name="Oakley B."/>
            <person name="Pocsi I."/>
            <person name="Scazzocchio C."/>
            <person name="Seiboth B."/>
            <person name="vanKuyk P.A."/>
            <person name="Wortman J."/>
            <person name="Dyer P.S."/>
            <person name="Grigoriev I.V."/>
        </authorList>
    </citation>
    <scope>NUCLEOTIDE SEQUENCE [LARGE SCALE GENOMIC DNA]</scope>
    <source>
        <strain evidence="2">CBS 134.48</strain>
    </source>
</reference>
<evidence type="ECO:0000313" key="1">
    <source>
        <dbReference type="EMBL" id="OJI88821.1"/>
    </source>
</evidence>
<dbReference type="Gene3D" id="2.60.40.640">
    <property type="match status" value="1"/>
</dbReference>
<accession>A0A1L9NHT5</accession>
<dbReference type="InterPro" id="IPR039634">
    <property type="entry name" value="Bul1-like"/>
</dbReference>
<gene>
    <name evidence="1" type="ORF">ASPTUDRAFT_79832</name>
</gene>
<dbReference type="STRING" id="767770.A0A1L9NHT5"/>
<proteinExistence type="predicted"/>
<keyword evidence="2" id="KW-1185">Reference proteome</keyword>
<sequence>MKWLSARSHAPILKITVKDPRPSYTTWDRVEGTVTVTAPNDTKFNNVQITFEGSSRVTLPRPITELREPAACHTFLKLQQPIETPISPFHVPGKTYSYPFCFVIPEEVPLGSCIHEKSNDCVDHRHAKLPPTLRFANLSQELCRIAYSIRVMVSYHRANDDKSGRITTSTKDIRFVPPHQPNHLPRSLQTFVTLQHNSKQQAQNKACLSLGKLSVEGSSAKLTQGRCLGNSSNGSLDAYITIPLRFEAAGEAQPPQLRNLHCTLKASTFLATRPSTKRLTHHEAQYRQAHVDNIAMRSEDISSTQWIRHEPAPEDCVTEHQSDERVYYTTSIHFPLRMPRNEHLIPFSTCLLSRVYLVDMRMSYSTPDSSGRRQSLEATLPVEIAGSYDKYIEERPLCDPLDKPCLSYWDADPPPYHGHELLRSSDVVSLRKGQHTGIYHHMVTS</sequence>
<dbReference type="AlphaFoldDB" id="A0A1L9NHT5"/>
<dbReference type="Proteomes" id="UP000184304">
    <property type="component" value="Unassembled WGS sequence"/>
</dbReference>
<dbReference type="EMBL" id="KV878178">
    <property type="protein sequence ID" value="OJI88821.1"/>
    <property type="molecule type" value="Genomic_DNA"/>
</dbReference>
<dbReference type="OrthoDB" id="2283785at2759"/>